<evidence type="ECO:0000313" key="4">
    <source>
        <dbReference type="EMBL" id="RCN58818.1"/>
    </source>
</evidence>
<dbReference type="NCBIfam" id="TIGR02714">
    <property type="entry name" value="amido_AtzD_TrzD"/>
    <property type="match status" value="1"/>
</dbReference>
<feature type="binding site" evidence="3">
    <location>
        <begin position="221"/>
        <end position="222"/>
    </location>
    <ligand>
        <name>substrate</name>
    </ligand>
</feature>
<comment type="similarity">
    <text evidence="1 3">Belongs to the cyclic amide hydrolase (CyAH) family.</text>
</comment>
<dbReference type="InterPro" id="IPR043008">
    <property type="entry name" value="AtzD/Barbiturase_RUA"/>
</dbReference>
<protein>
    <recommendedName>
        <fullName evidence="3">Cyclic amide hydrolase</fullName>
        <shortName evidence="3">CyAH</shortName>
        <ecNumber evidence="3">3.5.2.-</ecNumber>
    </recommendedName>
    <alternativeName>
        <fullName evidence="3">Ring-opening amidohydrolase</fullName>
    </alternativeName>
</protein>
<dbReference type="InterPro" id="IPR043006">
    <property type="entry name" value="AtzD/Barbiturase_RUB"/>
</dbReference>
<evidence type="ECO:0000256" key="1">
    <source>
        <dbReference type="ARBA" id="ARBA00010947"/>
    </source>
</evidence>
<dbReference type="InterPro" id="IPR014086">
    <property type="entry name" value="AtzD/Barbiturase"/>
</dbReference>
<keyword evidence="2 3" id="KW-0378">Hydrolase</keyword>
<dbReference type="Gene3D" id="3.30.1330.180">
    <property type="entry name" value="Cyanuric acid hydrolase/Barbiturase, RU B"/>
    <property type="match status" value="1"/>
</dbReference>
<dbReference type="InterPro" id="IPR043007">
    <property type="entry name" value="AtzD/Barbiturase_RUC"/>
</dbReference>
<dbReference type="OrthoDB" id="569708at2"/>
<proteinExistence type="inferred from homology"/>
<feature type="binding site" evidence="3">
    <location>
        <begin position="337"/>
        <end position="338"/>
    </location>
    <ligand>
        <name>substrate</name>
    </ligand>
</feature>
<dbReference type="HAMAP" id="MF_01989">
    <property type="entry name" value="Cyc_amidohydrol"/>
    <property type="match status" value="1"/>
</dbReference>
<feature type="binding site" evidence="3">
    <location>
        <position position="51"/>
    </location>
    <ligand>
        <name>substrate</name>
    </ligand>
</feature>
<accession>A0A368HK32</accession>
<evidence type="ECO:0000256" key="2">
    <source>
        <dbReference type="ARBA" id="ARBA00022801"/>
    </source>
</evidence>
<dbReference type="RefSeq" id="WP_114282317.1">
    <property type="nucleotide sequence ID" value="NZ_PSYR01000001.1"/>
</dbReference>
<evidence type="ECO:0000313" key="5">
    <source>
        <dbReference type="Proteomes" id="UP000253250"/>
    </source>
</evidence>
<comment type="subunit">
    <text evidence="3">Homotetramer.</text>
</comment>
<feature type="active site" evidence="3">
    <location>
        <position position="161"/>
    </location>
</feature>
<feature type="active site" description="Nucleophile" evidence="3">
    <location>
        <position position="221"/>
    </location>
</feature>
<dbReference type="Gene3D" id="3.30.1330.160">
    <property type="entry name" value="Cyanuric acid hydrolase/Barbituras, RU C"/>
    <property type="match status" value="1"/>
</dbReference>
<feature type="region of interest" description="RU A" evidence="3">
    <location>
        <begin position="1"/>
        <end position="102"/>
    </location>
</feature>
<evidence type="ECO:0000256" key="3">
    <source>
        <dbReference type="HAMAP-Rule" id="MF_01989"/>
    </source>
</evidence>
<dbReference type="Pfam" id="PF09663">
    <property type="entry name" value="Amido_AtzD_TrzD"/>
    <property type="match status" value="1"/>
</dbReference>
<keyword evidence="5" id="KW-1185">Reference proteome</keyword>
<feature type="binding site" evidence="3">
    <location>
        <begin position="82"/>
        <end position="83"/>
    </location>
    <ligand>
        <name>substrate</name>
    </ligand>
</feature>
<gene>
    <name evidence="4" type="ORF">C4900_03400</name>
</gene>
<dbReference type="AlphaFoldDB" id="A0A368HK32"/>
<organism evidence="4 5">
    <name type="scientific">Acidiferrobacter thiooxydans</name>
    <dbReference type="NCBI Taxonomy" id="163359"/>
    <lineage>
        <taxon>Bacteria</taxon>
        <taxon>Pseudomonadati</taxon>
        <taxon>Pseudomonadota</taxon>
        <taxon>Gammaproteobacteria</taxon>
        <taxon>Acidiferrobacterales</taxon>
        <taxon>Acidiferrobacteraceae</taxon>
        <taxon>Acidiferrobacter</taxon>
    </lineage>
</organism>
<feature type="binding site" evidence="3">
    <location>
        <position position="318"/>
    </location>
    <ligand>
        <name>substrate</name>
    </ligand>
</feature>
<reference evidence="4 5" key="1">
    <citation type="submission" date="2018-02" db="EMBL/GenBank/DDBJ databases">
        <title>Insights into the biology of acidophilic members of the Acidiferrobacteraceae family derived from comparative genomic analyses.</title>
        <authorList>
            <person name="Issotta F."/>
            <person name="Thyssen C."/>
            <person name="Mena C."/>
            <person name="Moya A."/>
            <person name="Bellenberg S."/>
            <person name="Sproer C."/>
            <person name="Covarrubias P.C."/>
            <person name="Sand W."/>
            <person name="Quatrini R."/>
            <person name="Vera M."/>
        </authorList>
    </citation>
    <scope>NUCLEOTIDE SEQUENCE [LARGE SCALE GENOMIC DNA]</scope>
    <source>
        <strain evidence="5">m-1</strain>
    </source>
</reference>
<feature type="binding site" evidence="3">
    <location>
        <position position="183"/>
    </location>
    <ligand>
        <name>substrate</name>
    </ligand>
</feature>
<comment type="caution">
    <text evidence="4">The sequence shown here is derived from an EMBL/GenBank/DDBJ whole genome shotgun (WGS) entry which is preliminary data.</text>
</comment>
<comment type="caution">
    <text evidence="3">Lacks conserved residue(s) required for the propagation of feature annotation.</text>
</comment>
<comment type="function">
    <text evidence="3">Cyclic amide hydrolase of unknown substrate specificity. Catalyzes the hydrolytic ring-opening of a cyclic amide. Does not act on cyanuric acid nor barbituric acid.</text>
</comment>
<dbReference type="Proteomes" id="UP000253250">
    <property type="component" value="Unassembled WGS sequence"/>
</dbReference>
<comment type="domain">
    <text evidence="3">The monomer structure is formed from three repeating units (RUs) that share the same structure as one another. The monomer and the active site possess nearly threefold rotational symmetry, to the extent that the active site possesses three potential Ser-Lys catalytic dyads, but one of the 3 active site surfaces varies in composition suggesting it is involved in confering substrate specificity.</text>
</comment>
<dbReference type="EMBL" id="PSYR01000001">
    <property type="protein sequence ID" value="RCN58818.1"/>
    <property type="molecule type" value="Genomic_DNA"/>
</dbReference>
<name>A0A368HK32_9GAMM</name>
<dbReference type="EC" id="3.5.2.-" evidence="3"/>
<dbReference type="GO" id="GO:0016812">
    <property type="term" value="F:hydrolase activity, acting on carbon-nitrogen (but not peptide) bonds, in cyclic amides"/>
    <property type="evidence" value="ECO:0007669"/>
    <property type="project" value="UniProtKB-UniRule"/>
</dbReference>
<sequence>MRADVHSFAAAAPDDVEGLARALRDRRIAAADIVAVIGKTEGNGAGNDFTRAMATQAFTRLLAEYLAIPERDVERRVMLSFSGGSEGVITPHYLVCTKTGVVAPGEPATRKCLALAASRTRPLDPEEAGTMVMVRETEAAMRRAMSELRVPPDDVHLVHVKAALPAVAPGVIHPPRCTMVHARAASALGVAAALGEVDGDALTDDAIATRLELYSQVANVSAKPGVCASEILVFANSPYWDSPCRIHHAVMRDIIDIEPVRALLATAGLSTCGQLAPDQARRIRAIFAKSDADPSHSIRGRRHTMWTDEDFSDMRYSRCVVGAVLAALTGTTAVYVSTRAEHMGPPGGGPVAVIVDET</sequence>
<dbReference type="Gene3D" id="3.30.1330.170">
    <property type="entry name" value="Cyanuric acid hydrolase/Barbiturase, RU A"/>
    <property type="match status" value="1"/>
</dbReference>
<feature type="region of interest" description="RU C" evidence="3">
    <location>
        <begin position="244"/>
        <end position="358"/>
    </location>
</feature>